<keyword evidence="11" id="KW-1185">Reference proteome</keyword>
<gene>
    <name evidence="10" type="ORF">ACJMK2_013237</name>
</gene>
<comment type="caution">
    <text evidence="10">The sequence shown here is derived from an EMBL/GenBank/DDBJ whole genome shotgun (WGS) entry which is preliminary data.</text>
</comment>
<evidence type="ECO:0000259" key="9">
    <source>
        <dbReference type="PROSITE" id="PS50262"/>
    </source>
</evidence>
<dbReference type="PRINTS" id="PR00237">
    <property type="entry name" value="GPCRRHODOPSN"/>
</dbReference>
<evidence type="ECO:0000256" key="2">
    <source>
        <dbReference type="ARBA" id="ARBA00022692"/>
    </source>
</evidence>
<dbReference type="GO" id="GO:0016020">
    <property type="term" value="C:membrane"/>
    <property type="evidence" value="ECO:0007669"/>
    <property type="project" value="UniProtKB-SubCell"/>
</dbReference>
<keyword evidence="6" id="KW-0675">Receptor</keyword>
<evidence type="ECO:0000256" key="4">
    <source>
        <dbReference type="ARBA" id="ARBA00023040"/>
    </source>
</evidence>
<comment type="subcellular location">
    <subcellularLocation>
        <location evidence="1">Membrane</location>
        <topology evidence="1">Multi-pass membrane protein</topology>
    </subcellularLocation>
</comment>
<protein>
    <recommendedName>
        <fullName evidence="9">G-protein coupled receptors family 1 profile domain-containing protein</fullName>
    </recommendedName>
</protein>
<dbReference type="PANTHER" id="PTHR24240">
    <property type="entry name" value="OPSIN"/>
    <property type="match status" value="1"/>
</dbReference>
<dbReference type="InterPro" id="IPR017452">
    <property type="entry name" value="GPCR_Rhodpsn_7TM"/>
</dbReference>
<evidence type="ECO:0000256" key="8">
    <source>
        <dbReference type="SAM" id="Phobius"/>
    </source>
</evidence>
<evidence type="ECO:0000256" key="5">
    <source>
        <dbReference type="ARBA" id="ARBA00023136"/>
    </source>
</evidence>
<dbReference type="PROSITE" id="PS50262">
    <property type="entry name" value="G_PROTEIN_RECEP_F1_2"/>
    <property type="match status" value="1"/>
</dbReference>
<dbReference type="Pfam" id="PF00001">
    <property type="entry name" value="7tm_1"/>
    <property type="match status" value="1"/>
</dbReference>
<evidence type="ECO:0000256" key="1">
    <source>
        <dbReference type="ARBA" id="ARBA00004141"/>
    </source>
</evidence>
<keyword evidence="3 8" id="KW-1133">Transmembrane helix</keyword>
<dbReference type="InterPro" id="IPR000276">
    <property type="entry name" value="GPCR_Rhodpsn"/>
</dbReference>
<dbReference type="AlphaFoldDB" id="A0ABD3V073"/>
<feature type="domain" description="G-protein coupled receptors family 1 profile" evidence="9">
    <location>
        <begin position="1"/>
        <end position="99"/>
    </location>
</feature>
<keyword evidence="4" id="KW-0297">G-protein coupled receptor</keyword>
<evidence type="ECO:0000313" key="11">
    <source>
        <dbReference type="Proteomes" id="UP001634394"/>
    </source>
</evidence>
<name>A0ABD3V073_SINWO</name>
<evidence type="ECO:0000313" key="10">
    <source>
        <dbReference type="EMBL" id="KAL3853942.1"/>
    </source>
</evidence>
<accession>A0ABD3V073</accession>
<keyword evidence="7" id="KW-0807">Transducer</keyword>
<reference evidence="10 11" key="1">
    <citation type="submission" date="2024-11" db="EMBL/GenBank/DDBJ databases">
        <title>Chromosome-level genome assembly of the freshwater bivalve Anodonta woodiana.</title>
        <authorList>
            <person name="Chen X."/>
        </authorList>
    </citation>
    <scope>NUCLEOTIDE SEQUENCE [LARGE SCALE GENOMIC DNA]</scope>
    <source>
        <strain evidence="10">MN2024</strain>
        <tissue evidence="10">Gills</tissue>
    </source>
</reference>
<dbReference type="InterPro" id="IPR050125">
    <property type="entry name" value="GPCR_opsins"/>
</dbReference>
<dbReference type="SUPFAM" id="SSF81321">
    <property type="entry name" value="Family A G protein-coupled receptor-like"/>
    <property type="match status" value="1"/>
</dbReference>
<organism evidence="10 11">
    <name type="scientific">Sinanodonta woodiana</name>
    <name type="common">Chinese pond mussel</name>
    <name type="synonym">Anodonta woodiana</name>
    <dbReference type="NCBI Taxonomy" id="1069815"/>
    <lineage>
        <taxon>Eukaryota</taxon>
        <taxon>Metazoa</taxon>
        <taxon>Spiralia</taxon>
        <taxon>Lophotrochozoa</taxon>
        <taxon>Mollusca</taxon>
        <taxon>Bivalvia</taxon>
        <taxon>Autobranchia</taxon>
        <taxon>Heteroconchia</taxon>
        <taxon>Palaeoheterodonta</taxon>
        <taxon>Unionida</taxon>
        <taxon>Unionoidea</taxon>
        <taxon>Unionidae</taxon>
        <taxon>Unioninae</taxon>
        <taxon>Sinanodonta</taxon>
    </lineage>
</organism>
<keyword evidence="2 8" id="KW-0812">Transmembrane</keyword>
<evidence type="ECO:0000256" key="6">
    <source>
        <dbReference type="ARBA" id="ARBA00023170"/>
    </source>
</evidence>
<sequence>MDANNLSKNHVLQVRRKARNKIFRDKNRCTGSKQFSFKVEKDIAITVFLMIGCFLLSWTPYALVSIISALGKPNSISTLGTTLPAIFAKCSTLWNPVIYVIRNGEFRRSLFATLSGMPCNRKFANTSMHPCSNNSSHDAPVKSSNRGFLAMTELKSENSEHHTVFFTCIAEPAEVPSVRTTSISEDVQVETDDVTEEMRVELVTTAVQTSNSLQFISATVT</sequence>
<evidence type="ECO:0000256" key="3">
    <source>
        <dbReference type="ARBA" id="ARBA00022989"/>
    </source>
</evidence>
<keyword evidence="5 8" id="KW-0472">Membrane</keyword>
<evidence type="ECO:0000256" key="7">
    <source>
        <dbReference type="ARBA" id="ARBA00023224"/>
    </source>
</evidence>
<feature type="transmembrane region" description="Helical" evidence="8">
    <location>
        <begin position="43"/>
        <end position="70"/>
    </location>
</feature>
<dbReference type="EMBL" id="JBJQND010000014">
    <property type="protein sequence ID" value="KAL3853942.1"/>
    <property type="molecule type" value="Genomic_DNA"/>
</dbReference>
<proteinExistence type="predicted"/>
<dbReference type="Gene3D" id="1.20.1070.10">
    <property type="entry name" value="Rhodopsin 7-helix transmembrane proteins"/>
    <property type="match status" value="1"/>
</dbReference>
<dbReference type="Proteomes" id="UP001634394">
    <property type="component" value="Unassembled WGS sequence"/>
</dbReference>
<feature type="transmembrane region" description="Helical" evidence="8">
    <location>
        <begin position="82"/>
        <end position="101"/>
    </location>
</feature>
<dbReference type="GO" id="GO:0004930">
    <property type="term" value="F:G protein-coupled receptor activity"/>
    <property type="evidence" value="ECO:0007669"/>
    <property type="project" value="UniProtKB-KW"/>
</dbReference>